<proteinExistence type="predicted"/>
<dbReference type="EMBL" id="SHMQ01000015">
    <property type="protein sequence ID" value="RZV38728.1"/>
    <property type="molecule type" value="Genomic_DNA"/>
</dbReference>
<evidence type="ECO:0000313" key="3">
    <source>
        <dbReference type="EMBL" id="RZV38728.1"/>
    </source>
</evidence>
<dbReference type="Pfam" id="PF00534">
    <property type="entry name" value="Glycos_transf_1"/>
    <property type="match status" value="1"/>
</dbReference>
<evidence type="ECO:0000256" key="1">
    <source>
        <dbReference type="ARBA" id="ARBA00022679"/>
    </source>
</evidence>
<keyword evidence="1" id="KW-0808">Transferase</keyword>
<dbReference type="GO" id="GO:0016757">
    <property type="term" value="F:glycosyltransferase activity"/>
    <property type="evidence" value="ECO:0007669"/>
    <property type="project" value="InterPro"/>
</dbReference>
<feature type="domain" description="Glycosyl transferase family 1" evidence="2">
    <location>
        <begin position="200"/>
        <end position="360"/>
    </location>
</feature>
<dbReference type="AlphaFoldDB" id="A0A520XC67"/>
<name>A0A520XC67_9DELT</name>
<sequence length="401" mass="46234">MKIFFDARLINYAGLGRYERELIAELLKLNPDITFYVIGEKDKITSYINDFKLNPKNFVVIDLKIKKYTFSEQFKLINIIRNMELEKKVDIFLFPHFNVPFLYIPKNSAVIVHDLTFFHFPRYFGRIKTMLAKLVLKNVLIKAKKIITVSNFVKNDIINMFGSESGKHKNSKLDKNILQDKITVVYSGYSPKFKPASENKIKEFKIKNNLDLFILYCGNRKKHKNIINLIKAFREVKKEFADLKLILIGKRFEKPNKQDFIDEFINKNGVKDVISVEYASDDDLNLYYSASSAFVFISLSEGFGFAPLEALASGTKLILADNSALPEIFGNSAVYVNPYDINDIAGAIKKILKLSPNNKEKQEQETEDKYKSARETILNSYPNDLWAKNILKVLNNIKPNS</sequence>
<dbReference type="GO" id="GO:0009103">
    <property type="term" value="P:lipopolysaccharide biosynthetic process"/>
    <property type="evidence" value="ECO:0007669"/>
    <property type="project" value="TreeGrafter"/>
</dbReference>
<dbReference type="PANTHER" id="PTHR46401">
    <property type="entry name" value="GLYCOSYLTRANSFERASE WBBK-RELATED"/>
    <property type="match status" value="1"/>
</dbReference>
<protein>
    <submittedName>
        <fullName evidence="3">Glycosyltransferase family 1 protein</fullName>
    </submittedName>
</protein>
<dbReference type="PANTHER" id="PTHR46401:SF2">
    <property type="entry name" value="GLYCOSYLTRANSFERASE WBBK-RELATED"/>
    <property type="match status" value="1"/>
</dbReference>
<dbReference type="Proteomes" id="UP000322454">
    <property type="component" value="Unassembled WGS sequence"/>
</dbReference>
<evidence type="ECO:0000259" key="2">
    <source>
        <dbReference type="Pfam" id="PF00534"/>
    </source>
</evidence>
<dbReference type="Gene3D" id="3.40.50.2000">
    <property type="entry name" value="Glycogen Phosphorylase B"/>
    <property type="match status" value="2"/>
</dbReference>
<dbReference type="InterPro" id="IPR001296">
    <property type="entry name" value="Glyco_trans_1"/>
</dbReference>
<gene>
    <name evidence="3" type="ORF">EVJ48_06365</name>
</gene>
<accession>A0A520XC67</accession>
<reference evidence="3 4" key="1">
    <citation type="submission" date="2019-01" db="EMBL/GenBank/DDBJ databases">
        <title>Insights into ecological role of a new deltaproteobacterial order Candidatus Sinidesulfobacterales (Sva0485) by metagenomics and metatranscriptomics.</title>
        <authorList>
            <person name="Tan S."/>
            <person name="Liu J."/>
            <person name="Fang Y."/>
            <person name="Hedlund B."/>
            <person name="Lian Z.-H."/>
            <person name="Huang L.-Y."/>
            <person name="Li J.-T."/>
            <person name="Huang L.-N."/>
            <person name="Li W.-J."/>
            <person name="Jiang H.-C."/>
            <person name="Dong H.-L."/>
            <person name="Shu W.-S."/>
        </authorList>
    </citation>
    <scope>NUCLEOTIDE SEQUENCE [LARGE SCALE GENOMIC DNA]</scope>
    <source>
        <strain evidence="3">AP4</strain>
    </source>
</reference>
<comment type="caution">
    <text evidence="3">The sequence shown here is derived from an EMBL/GenBank/DDBJ whole genome shotgun (WGS) entry which is preliminary data.</text>
</comment>
<organism evidence="3 4">
    <name type="scientific">Candidatus Acidulodesulfobacterium acidiphilum</name>
    <dbReference type="NCBI Taxonomy" id="2597224"/>
    <lineage>
        <taxon>Bacteria</taxon>
        <taxon>Deltaproteobacteria</taxon>
        <taxon>Candidatus Acidulodesulfobacterales</taxon>
        <taxon>Candidatus Acidulodesulfobacterium</taxon>
    </lineage>
</organism>
<dbReference type="CDD" id="cd03809">
    <property type="entry name" value="GT4_MtfB-like"/>
    <property type="match status" value="1"/>
</dbReference>
<dbReference type="SUPFAM" id="SSF53756">
    <property type="entry name" value="UDP-Glycosyltransferase/glycogen phosphorylase"/>
    <property type="match status" value="1"/>
</dbReference>
<evidence type="ECO:0000313" key="4">
    <source>
        <dbReference type="Proteomes" id="UP000322454"/>
    </source>
</evidence>